<organism evidence="5 6">
    <name type="scientific">Furfurilactobacillus curtus</name>
    <dbReference type="NCBI Taxonomy" id="1746200"/>
    <lineage>
        <taxon>Bacteria</taxon>
        <taxon>Bacillati</taxon>
        <taxon>Bacillota</taxon>
        <taxon>Bacilli</taxon>
        <taxon>Lactobacillales</taxon>
        <taxon>Lactobacillaceae</taxon>
        <taxon>Furfurilactobacillus</taxon>
    </lineage>
</organism>
<dbReference type="PANTHER" id="PTHR11592">
    <property type="entry name" value="GLUTATHIONE PEROXIDASE"/>
    <property type="match status" value="1"/>
</dbReference>
<name>A0ABQ5JRP8_9LACO</name>
<dbReference type="InterPro" id="IPR029759">
    <property type="entry name" value="GPX_AS"/>
</dbReference>
<keyword evidence="3 4" id="KW-0560">Oxidoreductase</keyword>
<dbReference type="PROSITE" id="PS00460">
    <property type="entry name" value="GLUTATHIONE_PEROXID_1"/>
    <property type="match status" value="1"/>
</dbReference>
<evidence type="ECO:0000256" key="3">
    <source>
        <dbReference type="ARBA" id="ARBA00023002"/>
    </source>
</evidence>
<comment type="caution">
    <text evidence="5">The sequence shown here is derived from an EMBL/GenBank/DDBJ whole genome shotgun (WGS) entry which is preliminary data.</text>
</comment>
<dbReference type="PIRSF" id="PIRSF000303">
    <property type="entry name" value="Glutathion_perox"/>
    <property type="match status" value="1"/>
</dbReference>
<dbReference type="Gene3D" id="3.40.30.10">
    <property type="entry name" value="Glutaredoxin"/>
    <property type="match status" value="1"/>
</dbReference>
<proteinExistence type="inferred from homology"/>
<dbReference type="PROSITE" id="PS51355">
    <property type="entry name" value="GLUTATHIONE_PEROXID_3"/>
    <property type="match status" value="1"/>
</dbReference>
<evidence type="ECO:0000256" key="1">
    <source>
        <dbReference type="ARBA" id="ARBA00006926"/>
    </source>
</evidence>
<accession>A0ABQ5JRP8</accession>
<reference evidence="5 6" key="1">
    <citation type="submission" date="2022-03" db="EMBL/GenBank/DDBJ databases">
        <title>Draft genome sequence of Furfurilactobacillus curtus JCM 31185.</title>
        <authorList>
            <person name="Suzuki S."/>
            <person name="Endo A."/>
            <person name="Kajikawa A."/>
        </authorList>
    </citation>
    <scope>NUCLEOTIDE SEQUENCE [LARGE SCALE GENOMIC DNA]</scope>
    <source>
        <strain evidence="5 6">JCM 31185</strain>
    </source>
</reference>
<dbReference type="CDD" id="cd00340">
    <property type="entry name" value="GSH_Peroxidase"/>
    <property type="match status" value="1"/>
</dbReference>
<evidence type="ECO:0000256" key="2">
    <source>
        <dbReference type="ARBA" id="ARBA00022559"/>
    </source>
</evidence>
<protein>
    <recommendedName>
        <fullName evidence="4">Glutathione peroxidase</fullName>
    </recommendedName>
</protein>
<gene>
    <name evidence="5" type="primary">gpo</name>
    <name evidence="5" type="ORF">JCM31185_07460</name>
</gene>
<evidence type="ECO:0000313" key="5">
    <source>
        <dbReference type="EMBL" id="GKT05457.1"/>
    </source>
</evidence>
<keyword evidence="2 4" id="KW-0575">Peroxidase</keyword>
<evidence type="ECO:0000313" key="6">
    <source>
        <dbReference type="Proteomes" id="UP001628078"/>
    </source>
</evidence>
<dbReference type="Pfam" id="PF00255">
    <property type="entry name" value="GSHPx"/>
    <property type="match status" value="1"/>
</dbReference>
<sequence>MTTIYDFKETELSGQPLKLSAYRGNVVLIVNTASKCGLAPQLKGLEKLYQNYQDQGLVVLGLPSNQFHQELANDSDINDFCQVHYGVTFPMTQKIQVNGEQTDPLFVYLKQASGHGRIKWNYTKFLIGRDGHLIKRFAPTTTPENIEDSIINALETNK</sequence>
<dbReference type="Proteomes" id="UP001628078">
    <property type="component" value="Unassembled WGS sequence"/>
</dbReference>
<comment type="similarity">
    <text evidence="1 4">Belongs to the glutathione peroxidase family.</text>
</comment>
<dbReference type="InterPro" id="IPR036249">
    <property type="entry name" value="Thioredoxin-like_sf"/>
</dbReference>
<dbReference type="GO" id="GO:0004601">
    <property type="term" value="F:peroxidase activity"/>
    <property type="evidence" value="ECO:0007669"/>
    <property type="project" value="UniProtKB-KW"/>
</dbReference>
<keyword evidence="6" id="KW-1185">Reference proteome</keyword>
<evidence type="ECO:0000256" key="4">
    <source>
        <dbReference type="RuleBase" id="RU000499"/>
    </source>
</evidence>
<dbReference type="SUPFAM" id="SSF52833">
    <property type="entry name" value="Thioredoxin-like"/>
    <property type="match status" value="1"/>
</dbReference>
<dbReference type="RefSeq" id="WP_407882716.1">
    <property type="nucleotide sequence ID" value="NZ_BQXO01000002.1"/>
</dbReference>
<dbReference type="EMBL" id="BQXO01000002">
    <property type="protein sequence ID" value="GKT05457.1"/>
    <property type="molecule type" value="Genomic_DNA"/>
</dbReference>
<dbReference type="PANTHER" id="PTHR11592:SF78">
    <property type="entry name" value="GLUTATHIONE PEROXIDASE"/>
    <property type="match status" value="1"/>
</dbReference>
<dbReference type="PRINTS" id="PR01011">
    <property type="entry name" value="GLUTPROXDASE"/>
</dbReference>
<dbReference type="InterPro" id="IPR000889">
    <property type="entry name" value="Glutathione_peroxidase"/>
</dbReference>